<evidence type="ECO:0000313" key="2">
    <source>
        <dbReference type="Proteomes" id="UP000004750"/>
    </source>
</evidence>
<dbReference type="Proteomes" id="UP000004750">
    <property type="component" value="Unassembled WGS sequence"/>
</dbReference>
<dbReference type="HOGENOM" id="CLU_3306697_0_0_6"/>
<dbReference type="STRING" id="797473.HMPREF9080_01309"/>
<reference evidence="1 2" key="1">
    <citation type="submission" date="2011-08" db="EMBL/GenBank/DDBJ databases">
        <authorList>
            <person name="Weinstock G."/>
            <person name="Sodergren E."/>
            <person name="Clifton S."/>
            <person name="Fulton L."/>
            <person name="Fulton B."/>
            <person name="Courtney L."/>
            <person name="Fronick C."/>
            <person name="Harrison M."/>
            <person name="Strong C."/>
            <person name="Farmer C."/>
            <person name="Delahaunty K."/>
            <person name="Markovic C."/>
            <person name="Hall O."/>
            <person name="Minx P."/>
            <person name="Tomlinson C."/>
            <person name="Mitreva M."/>
            <person name="Hou S."/>
            <person name="Chen J."/>
            <person name="Wollam A."/>
            <person name="Pepin K.H."/>
            <person name="Johnson M."/>
            <person name="Bhonagiri V."/>
            <person name="Zhang X."/>
            <person name="Suruliraj S."/>
            <person name="Warren W."/>
            <person name="Chinwalla A."/>
            <person name="Mardis E.R."/>
            <person name="Wilson R.K."/>
        </authorList>
    </citation>
    <scope>NUCLEOTIDE SEQUENCE [LARGE SCALE GENOMIC DNA]</scope>
    <source>
        <strain evidence="1 2">F0432</strain>
    </source>
</reference>
<comment type="caution">
    <text evidence="1">The sequence shown here is derived from an EMBL/GenBank/DDBJ whole genome shotgun (WGS) entry which is preliminary data.</text>
</comment>
<accession>G9ZEW9</accession>
<protein>
    <submittedName>
        <fullName evidence="1">Uncharacterized protein</fullName>
    </submittedName>
</protein>
<evidence type="ECO:0000313" key="1">
    <source>
        <dbReference type="EMBL" id="EHM54289.1"/>
    </source>
</evidence>
<name>G9ZEW9_9GAMM</name>
<proteinExistence type="predicted"/>
<gene>
    <name evidence="1" type="ORF">HMPREF9080_01309</name>
</gene>
<organism evidence="1 2">
    <name type="scientific">Cardiobacterium valvarum F0432</name>
    <dbReference type="NCBI Taxonomy" id="797473"/>
    <lineage>
        <taxon>Bacteria</taxon>
        <taxon>Pseudomonadati</taxon>
        <taxon>Pseudomonadota</taxon>
        <taxon>Gammaproteobacteria</taxon>
        <taxon>Cardiobacteriales</taxon>
        <taxon>Cardiobacteriaceae</taxon>
        <taxon>Cardiobacterium</taxon>
    </lineage>
</organism>
<dbReference type="EMBL" id="AGCM01000073">
    <property type="protein sequence ID" value="EHM54289.1"/>
    <property type="molecule type" value="Genomic_DNA"/>
</dbReference>
<dbReference type="AlphaFoldDB" id="G9ZEW9"/>
<sequence>MGKGGRLCALAMGRSSGEGRRGECYLAWGDALSAYRRSK</sequence>